<keyword evidence="12" id="KW-1207">Sterol metabolism</keyword>
<protein>
    <recommendedName>
        <fullName evidence="3 12">Hydroxymethylglutaryl-CoA synthase</fullName>
        <shortName evidence="12">HMG-CoA synthase</shortName>
        <ecNumber evidence="3 12">2.3.3.10</ecNumber>
    </recommendedName>
    <alternativeName>
        <fullName evidence="8 12">3-hydroxy-3-methylglutaryl coenzyme A synthase</fullName>
    </alternativeName>
</protein>
<dbReference type="AlphaFoldDB" id="A0A6F9DET5"/>
<evidence type="ECO:0000259" key="14">
    <source>
        <dbReference type="Pfam" id="PF08540"/>
    </source>
</evidence>
<evidence type="ECO:0000256" key="7">
    <source>
        <dbReference type="ARBA" id="ARBA00023011"/>
    </source>
</evidence>
<dbReference type="NCBIfam" id="TIGR01833">
    <property type="entry name" value="HMG-CoA-S_euk"/>
    <property type="match status" value="1"/>
</dbReference>
<feature type="active site" description="Acyl-thioester intermediate" evidence="10">
    <location>
        <position position="130"/>
    </location>
</feature>
<dbReference type="FunFam" id="3.40.47.10:FF:000008">
    <property type="entry name" value="3-hydroxy-3-methylglutaryl coenzyme A synthase"/>
    <property type="match status" value="1"/>
</dbReference>
<evidence type="ECO:0000256" key="6">
    <source>
        <dbReference type="ARBA" id="ARBA00022955"/>
    </source>
</evidence>
<dbReference type="PANTHER" id="PTHR43323:SF2">
    <property type="entry name" value="HYDROXYMETHYLGLUTARYL-COA SYNTHASE"/>
    <property type="match status" value="1"/>
</dbReference>
<evidence type="ECO:0000256" key="8">
    <source>
        <dbReference type="ARBA" id="ARBA00033130"/>
    </source>
</evidence>
<dbReference type="Gene3D" id="3.40.47.10">
    <property type="match status" value="1"/>
</dbReference>
<keyword evidence="5" id="KW-0152">Cholesterol biosynthesis</keyword>
<dbReference type="SUPFAM" id="SSF53901">
    <property type="entry name" value="Thiolase-like"/>
    <property type="match status" value="2"/>
</dbReference>
<keyword evidence="6 12" id="KW-0752">Steroid biosynthesis</keyword>
<keyword evidence="4 12" id="KW-0808">Transferase</keyword>
<evidence type="ECO:0000313" key="15">
    <source>
        <dbReference type="EMBL" id="CAB3253523.1"/>
    </source>
</evidence>
<feature type="binding site" evidence="11">
    <location>
        <position position="268"/>
    </location>
    <ligand>
        <name>CoA</name>
        <dbReference type="ChEBI" id="CHEBI:57287"/>
    </ligand>
</feature>
<keyword evidence="12" id="KW-0753">Steroid metabolism</keyword>
<organism evidence="15">
    <name type="scientific">Phallusia mammillata</name>
    <dbReference type="NCBI Taxonomy" id="59560"/>
    <lineage>
        <taxon>Eukaryota</taxon>
        <taxon>Metazoa</taxon>
        <taxon>Chordata</taxon>
        <taxon>Tunicata</taxon>
        <taxon>Ascidiacea</taxon>
        <taxon>Phlebobranchia</taxon>
        <taxon>Ascidiidae</taxon>
        <taxon>Phallusia</taxon>
    </lineage>
</organism>
<name>A0A6F9DET5_9ASCI</name>
<dbReference type="GO" id="GO:0010142">
    <property type="term" value="P:farnesyl diphosphate biosynthetic process, mevalonate pathway"/>
    <property type="evidence" value="ECO:0007669"/>
    <property type="project" value="InterPro"/>
</dbReference>
<dbReference type="PANTHER" id="PTHR43323">
    <property type="entry name" value="3-HYDROXY-3-METHYLGLUTARYL COENZYME A SYNTHASE"/>
    <property type="match status" value="1"/>
</dbReference>
<dbReference type="InterPro" id="IPR016039">
    <property type="entry name" value="Thiolase-like"/>
</dbReference>
<dbReference type="UniPathway" id="UPA00058">
    <property type="reaction ID" value="UER00102"/>
</dbReference>
<dbReference type="Pfam" id="PF01154">
    <property type="entry name" value="HMG_CoA_synt_N"/>
    <property type="match status" value="1"/>
</dbReference>
<feature type="binding site" evidence="11">
    <location>
        <position position="272"/>
    </location>
    <ligand>
        <name>CoA</name>
        <dbReference type="ChEBI" id="CHEBI:57287"/>
    </ligand>
</feature>
<keyword evidence="12" id="KW-0444">Lipid biosynthesis</keyword>
<comment type="similarity">
    <text evidence="2 12">Belongs to the thiolase-like superfamily. HMG-CoA synthase family.</text>
</comment>
<dbReference type="PROSITE" id="PS01226">
    <property type="entry name" value="HMG_COA_SYNTHASE"/>
    <property type="match status" value="1"/>
</dbReference>
<evidence type="ECO:0000256" key="4">
    <source>
        <dbReference type="ARBA" id="ARBA00022679"/>
    </source>
</evidence>
<evidence type="ECO:0000256" key="10">
    <source>
        <dbReference type="PIRSR" id="PIRSR610122-1"/>
    </source>
</evidence>
<evidence type="ECO:0000256" key="3">
    <source>
        <dbReference type="ARBA" id="ARBA00012978"/>
    </source>
</evidence>
<dbReference type="EMBL" id="LR785787">
    <property type="protein sequence ID" value="CAB3253523.1"/>
    <property type="molecule type" value="mRNA"/>
</dbReference>
<dbReference type="InterPro" id="IPR013746">
    <property type="entry name" value="HMG_CoA_synt_C_dom"/>
</dbReference>
<comment type="function">
    <text evidence="12">Catalyzes the condensation of acetyl-CoA with acetoacetyl-CoA to form HMG-CoA.</text>
</comment>
<comment type="catalytic activity">
    <reaction evidence="9">
        <text>acetoacetyl-CoA + acetyl-CoA + H2O = (3S)-3-hydroxy-3-methylglutaryl-CoA + CoA + H(+)</text>
        <dbReference type="Rhea" id="RHEA:10188"/>
        <dbReference type="ChEBI" id="CHEBI:15377"/>
        <dbReference type="ChEBI" id="CHEBI:15378"/>
        <dbReference type="ChEBI" id="CHEBI:43074"/>
        <dbReference type="ChEBI" id="CHEBI:57286"/>
        <dbReference type="ChEBI" id="CHEBI:57287"/>
        <dbReference type="ChEBI" id="CHEBI:57288"/>
        <dbReference type="EC" id="2.3.3.10"/>
    </reaction>
    <physiologicalReaction direction="left-to-right" evidence="9">
        <dbReference type="Rhea" id="RHEA:10189"/>
    </physiologicalReaction>
</comment>
<dbReference type="InterPro" id="IPR013528">
    <property type="entry name" value="HMG_CoA_synth_N"/>
</dbReference>
<feature type="active site" description="Proton donor/acceptor" evidence="10">
    <location>
        <position position="96"/>
    </location>
</feature>
<comment type="pathway">
    <text evidence="1 12">Metabolic intermediate biosynthesis; (R)-mevalonate biosynthesis; (R)-mevalonate from acetyl-CoA: step 2/3.</text>
</comment>
<gene>
    <name evidence="15" type="primary">Hmgcs1</name>
</gene>
<dbReference type="EC" id="2.3.3.10" evidence="3 12"/>
<evidence type="ECO:0000256" key="5">
    <source>
        <dbReference type="ARBA" id="ARBA00022778"/>
    </source>
</evidence>
<keyword evidence="12" id="KW-0443">Lipid metabolism</keyword>
<evidence type="ECO:0000256" key="1">
    <source>
        <dbReference type="ARBA" id="ARBA00005218"/>
    </source>
</evidence>
<dbReference type="CDD" id="cd00827">
    <property type="entry name" value="init_cond_enzymes"/>
    <property type="match status" value="1"/>
</dbReference>
<accession>A0A6F9DET5</accession>
<evidence type="ECO:0000256" key="11">
    <source>
        <dbReference type="PIRSR" id="PIRSR610122-2"/>
    </source>
</evidence>
<dbReference type="Pfam" id="PF08540">
    <property type="entry name" value="HMG_CoA_synt_C"/>
    <property type="match status" value="1"/>
</dbReference>
<feature type="binding site" evidence="11">
    <location>
        <position position="168"/>
    </location>
    <ligand>
        <name>CoA</name>
        <dbReference type="ChEBI" id="CHEBI:57287"/>
    </ligand>
</feature>
<keyword evidence="5" id="KW-0153">Cholesterol metabolism</keyword>
<keyword evidence="7 12" id="KW-0756">Sterol biosynthesis</keyword>
<dbReference type="GO" id="GO:0004421">
    <property type="term" value="F:hydroxymethylglutaryl-CoA synthase activity"/>
    <property type="evidence" value="ECO:0007669"/>
    <property type="project" value="UniProtKB-EC"/>
</dbReference>
<feature type="domain" description="Hydroxymethylglutaryl-coenzyme A synthase C-terminal" evidence="14">
    <location>
        <begin position="188"/>
        <end position="470"/>
    </location>
</feature>
<evidence type="ECO:0000259" key="13">
    <source>
        <dbReference type="Pfam" id="PF01154"/>
    </source>
</evidence>
<feature type="domain" description="Hydroxymethylglutaryl-coenzyme A synthase N-terminal" evidence="13">
    <location>
        <begin position="16"/>
        <end position="187"/>
    </location>
</feature>
<feature type="active site" description="Proton donor/acceptor" evidence="10">
    <location>
        <position position="263"/>
    </location>
</feature>
<evidence type="ECO:0000256" key="9">
    <source>
        <dbReference type="ARBA" id="ARBA00049887"/>
    </source>
</evidence>
<proteinExistence type="evidence at transcript level"/>
<sequence length="487" mass="54518">MPIVTENGLDRPKVQRNVGILAMEVYFPFCCVDQEKLEEYDKISKGKYTIGLGQTEMGFCDDNEDINSLCLTVVARLMEKHHIGYENIGRLEVGTETIIDKSKSVKSALMQLFEESGNFDVEGVDTTNACYGGTSALFNAIAWVESSAFDGRFALVVCGDIAVYAHGNARCTGGAGAIAMLIGPSAPLVVEPGLRGTCMRHAYDFYKPDLTSEYPVVDGKLTVKSYLSALDACYQTYCKKANKHLKSKASPFCLNDMDFMVFHSPYCKLVQKSLARLTLNDFLWNNTSLYSEEDCMAFEKLEEFETTSLENSFFDRNVEKAFMAASQPLFQRKTLPSLLLAKRVGNMYSPSLYGCLASLLISKSASELLHKRIGLFSYGSGFAASMFSMRVVEDTSQFTFHRLVSGLLDVQARLDERKCLDPAEFTDVLARREKAHAKADYAPSAPSDRLFPGTFYLRRVDDKFRRTYERTPLKTEDRNSKLLQNGF</sequence>
<reference evidence="15" key="1">
    <citation type="submission" date="2020-04" db="EMBL/GenBank/DDBJ databases">
        <authorList>
            <person name="Neveu A P."/>
        </authorList>
    </citation>
    <scope>NUCLEOTIDE SEQUENCE</scope>
    <source>
        <tissue evidence="15">Whole embryo</tissue>
    </source>
</reference>
<dbReference type="GO" id="GO:0006695">
    <property type="term" value="P:cholesterol biosynthetic process"/>
    <property type="evidence" value="ECO:0007669"/>
    <property type="project" value="UniProtKB-KW"/>
</dbReference>
<dbReference type="InterPro" id="IPR000590">
    <property type="entry name" value="HMG_CoA_synt_AS"/>
</dbReference>
<evidence type="ECO:0000256" key="12">
    <source>
        <dbReference type="RuleBase" id="RU364071"/>
    </source>
</evidence>
<dbReference type="InterPro" id="IPR010122">
    <property type="entry name" value="HMG_CoA_synthase_euk"/>
</dbReference>
<dbReference type="GO" id="GO:0006084">
    <property type="term" value="P:acetyl-CoA metabolic process"/>
    <property type="evidence" value="ECO:0007669"/>
    <property type="project" value="InterPro"/>
</dbReference>
<evidence type="ECO:0000256" key="2">
    <source>
        <dbReference type="ARBA" id="ARBA00007061"/>
    </source>
</evidence>